<evidence type="ECO:0000313" key="1">
    <source>
        <dbReference type="EMBL" id="MBI3126372.1"/>
    </source>
</evidence>
<dbReference type="PROSITE" id="PS01332">
    <property type="entry name" value="HTH_RRF2_1"/>
    <property type="match status" value="1"/>
</dbReference>
<dbReference type="Gene3D" id="1.10.10.10">
    <property type="entry name" value="Winged helix-like DNA-binding domain superfamily/Winged helix DNA-binding domain"/>
    <property type="match status" value="1"/>
</dbReference>
<dbReference type="InterPro" id="IPR000944">
    <property type="entry name" value="Tscrpt_reg_Rrf2"/>
</dbReference>
<dbReference type="Pfam" id="PF02082">
    <property type="entry name" value="Rrf2"/>
    <property type="match status" value="1"/>
</dbReference>
<dbReference type="PROSITE" id="PS51197">
    <property type="entry name" value="HTH_RRF2_2"/>
    <property type="match status" value="1"/>
</dbReference>
<dbReference type="PANTHER" id="PTHR33221:SF15">
    <property type="entry name" value="HTH-TYPE TRANSCRIPTIONAL REGULATOR YWGB-RELATED"/>
    <property type="match status" value="1"/>
</dbReference>
<evidence type="ECO:0000313" key="2">
    <source>
        <dbReference type="Proteomes" id="UP000782312"/>
    </source>
</evidence>
<name>A0A932MMB4_UNCTE</name>
<dbReference type="EMBL" id="JACPUR010000002">
    <property type="protein sequence ID" value="MBI3126372.1"/>
    <property type="molecule type" value="Genomic_DNA"/>
</dbReference>
<dbReference type="GO" id="GO:0005829">
    <property type="term" value="C:cytosol"/>
    <property type="evidence" value="ECO:0007669"/>
    <property type="project" value="TreeGrafter"/>
</dbReference>
<dbReference type="InterPro" id="IPR036388">
    <property type="entry name" value="WH-like_DNA-bd_sf"/>
</dbReference>
<gene>
    <name evidence="1" type="ORF">HYZ11_02065</name>
</gene>
<dbReference type="Proteomes" id="UP000782312">
    <property type="component" value="Unassembled WGS sequence"/>
</dbReference>
<reference evidence="1" key="1">
    <citation type="submission" date="2020-07" db="EMBL/GenBank/DDBJ databases">
        <title>Huge and variable diversity of episymbiotic CPR bacteria and DPANN archaea in groundwater ecosystems.</title>
        <authorList>
            <person name="He C.Y."/>
            <person name="Keren R."/>
            <person name="Whittaker M."/>
            <person name="Farag I.F."/>
            <person name="Doudna J."/>
            <person name="Cate J.H.D."/>
            <person name="Banfield J.F."/>
        </authorList>
    </citation>
    <scope>NUCLEOTIDE SEQUENCE</scope>
    <source>
        <strain evidence="1">NC_groundwater_763_Ag_S-0.2um_68_21</strain>
    </source>
</reference>
<dbReference type="InterPro" id="IPR030489">
    <property type="entry name" value="TR_Rrf2-type_CS"/>
</dbReference>
<comment type="caution">
    <text evidence="1">The sequence shown here is derived from an EMBL/GenBank/DDBJ whole genome shotgun (WGS) entry which is preliminary data.</text>
</comment>
<dbReference type="NCBIfam" id="TIGR00738">
    <property type="entry name" value="rrf2_super"/>
    <property type="match status" value="1"/>
</dbReference>
<dbReference type="AlphaFoldDB" id="A0A932MMB4"/>
<sequence>MIYSRPTEYALRALTYMGVKNPRGVTRVQEIAQAEDLPAPFLAKVLQQLARSGVLTSVKGPKGGFGFSRPPEEICLMEVVAVVDGTEGFTRCAVGLTECSDDAPCPLHDSWKPLREKINDYLKGISIADLAIALNRKRQIIQRKIPIRAAAVAE</sequence>
<dbReference type="SUPFAM" id="SSF46785">
    <property type="entry name" value="Winged helix' DNA-binding domain"/>
    <property type="match status" value="1"/>
</dbReference>
<dbReference type="PANTHER" id="PTHR33221">
    <property type="entry name" value="WINGED HELIX-TURN-HELIX TRANSCRIPTIONAL REGULATOR, RRF2 FAMILY"/>
    <property type="match status" value="1"/>
</dbReference>
<accession>A0A932MMB4</accession>
<proteinExistence type="predicted"/>
<dbReference type="GO" id="GO:0003700">
    <property type="term" value="F:DNA-binding transcription factor activity"/>
    <property type="evidence" value="ECO:0007669"/>
    <property type="project" value="TreeGrafter"/>
</dbReference>
<protein>
    <submittedName>
        <fullName evidence="1">Rrf2 family transcriptional regulator</fullName>
    </submittedName>
</protein>
<organism evidence="1 2">
    <name type="scientific">Tectimicrobiota bacterium</name>
    <dbReference type="NCBI Taxonomy" id="2528274"/>
    <lineage>
        <taxon>Bacteria</taxon>
        <taxon>Pseudomonadati</taxon>
        <taxon>Nitrospinota/Tectimicrobiota group</taxon>
        <taxon>Candidatus Tectimicrobiota</taxon>
    </lineage>
</organism>
<dbReference type="InterPro" id="IPR036390">
    <property type="entry name" value="WH_DNA-bd_sf"/>
</dbReference>